<reference evidence="9" key="1">
    <citation type="submission" date="2020-10" db="EMBL/GenBank/DDBJ databases">
        <authorList>
            <person name="Gilroy R."/>
        </authorList>
    </citation>
    <scope>NUCLEOTIDE SEQUENCE</scope>
    <source>
        <strain evidence="9">ChiSjej6B24-2974</strain>
    </source>
</reference>
<dbReference type="InterPro" id="IPR050366">
    <property type="entry name" value="BP-dependent_transpt_permease"/>
</dbReference>
<feature type="transmembrane region" description="Helical" evidence="7">
    <location>
        <begin position="43"/>
        <end position="67"/>
    </location>
</feature>
<sequence>MKKERDGNYLPKNPRYRKMLENEDLGSRSLYSDAWKRLKKDKAAMIGLGMIVLFVILAVIAPLIPALDPEAIESRRIVDGETILPPYPPSLQNIMGSDQLGRDIFSRVLYGVRVSLLVGVVARGLTMLLGVTLGVVSAYYGGWVDALIMRITDIFLAFPVMLLAMVITLILGPSLMTICIAIMLVGWPDVARLIRGQALKLKNKDYVRASRALGASGLWIIVKQILPNCLSLIIVSFSMGVPGAIMYEAGMSFFGYGIPAPAPSLGNMISDARGYMTVCPWYILFPGIALILIVVAFNIFGDGLNDALDPYARRRS</sequence>
<comment type="subcellular location">
    <subcellularLocation>
        <location evidence="1 7">Cell membrane</location>
        <topology evidence="1 7">Multi-pass membrane protein</topology>
    </subcellularLocation>
</comment>
<evidence type="ECO:0000256" key="1">
    <source>
        <dbReference type="ARBA" id="ARBA00004651"/>
    </source>
</evidence>
<evidence type="ECO:0000256" key="6">
    <source>
        <dbReference type="ARBA" id="ARBA00023136"/>
    </source>
</evidence>
<dbReference type="EMBL" id="DVFZ01000095">
    <property type="protein sequence ID" value="HIQ83317.1"/>
    <property type="molecule type" value="Genomic_DNA"/>
</dbReference>
<dbReference type="InterPro" id="IPR025966">
    <property type="entry name" value="OppC_N"/>
</dbReference>
<dbReference type="Gene3D" id="1.10.3720.10">
    <property type="entry name" value="MetI-like"/>
    <property type="match status" value="1"/>
</dbReference>
<feature type="domain" description="ABC transmembrane type-1" evidence="8">
    <location>
        <begin position="112"/>
        <end position="301"/>
    </location>
</feature>
<organism evidence="9 10">
    <name type="scientific">Candidatus Pullichristensenella stercorigallinarum</name>
    <dbReference type="NCBI Taxonomy" id="2840909"/>
    <lineage>
        <taxon>Bacteria</taxon>
        <taxon>Bacillati</taxon>
        <taxon>Bacillota</taxon>
        <taxon>Clostridia</taxon>
        <taxon>Candidatus Pullichristensenella</taxon>
    </lineage>
</organism>
<dbReference type="Pfam" id="PF00528">
    <property type="entry name" value="BPD_transp_1"/>
    <property type="match status" value="1"/>
</dbReference>
<feature type="transmembrane region" description="Helical" evidence="7">
    <location>
        <begin position="160"/>
        <end position="185"/>
    </location>
</feature>
<evidence type="ECO:0000259" key="8">
    <source>
        <dbReference type="PROSITE" id="PS50928"/>
    </source>
</evidence>
<reference evidence="9" key="2">
    <citation type="journal article" date="2021" name="PeerJ">
        <title>Extensive microbial diversity within the chicken gut microbiome revealed by metagenomics and culture.</title>
        <authorList>
            <person name="Gilroy R."/>
            <person name="Ravi A."/>
            <person name="Getino M."/>
            <person name="Pursley I."/>
            <person name="Horton D.L."/>
            <person name="Alikhan N.F."/>
            <person name="Baker D."/>
            <person name="Gharbi K."/>
            <person name="Hall N."/>
            <person name="Watson M."/>
            <person name="Adriaenssens E.M."/>
            <person name="Foster-Nyarko E."/>
            <person name="Jarju S."/>
            <person name="Secka A."/>
            <person name="Antonio M."/>
            <person name="Oren A."/>
            <person name="Chaudhuri R.R."/>
            <person name="La Ragione R."/>
            <person name="Hildebrand F."/>
            <person name="Pallen M.J."/>
        </authorList>
    </citation>
    <scope>NUCLEOTIDE SEQUENCE</scope>
    <source>
        <strain evidence="9">ChiSjej6B24-2974</strain>
    </source>
</reference>
<feature type="transmembrane region" description="Helical" evidence="7">
    <location>
        <begin position="114"/>
        <end position="140"/>
    </location>
</feature>
<protein>
    <submittedName>
        <fullName evidence="9">ABC transporter permease</fullName>
    </submittedName>
</protein>
<dbReference type="CDD" id="cd06261">
    <property type="entry name" value="TM_PBP2"/>
    <property type="match status" value="1"/>
</dbReference>
<dbReference type="PANTHER" id="PTHR43386:SF1">
    <property type="entry name" value="D,D-DIPEPTIDE TRANSPORT SYSTEM PERMEASE PROTEIN DDPC-RELATED"/>
    <property type="match status" value="1"/>
</dbReference>
<evidence type="ECO:0000256" key="4">
    <source>
        <dbReference type="ARBA" id="ARBA00022692"/>
    </source>
</evidence>
<accession>A0A9D1CWQ6</accession>
<evidence type="ECO:0000256" key="7">
    <source>
        <dbReference type="RuleBase" id="RU363032"/>
    </source>
</evidence>
<proteinExistence type="inferred from homology"/>
<dbReference type="Pfam" id="PF12911">
    <property type="entry name" value="OppC_N"/>
    <property type="match status" value="1"/>
</dbReference>
<comment type="caution">
    <text evidence="9">The sequence shown here is derived from an EMBL/GenBank/DDBJ whole genome shotgun (WGS) entry which is preliminary data.</text>
</comment>
<evidence type="ECO:0000256" key="5">
    <source>
        <dbReference type="ARBA" id="ARBA00022989"/>
    </source>
</evidence>
<feature type="transmembrane region" description="Helical" evidence="7">
    <location>
        <begin position="279"/>
        <end position="300"/>
    </location>
</feature>
<feature type="transmembrane region" description="Helical" evidence="7">
    <location>
        <begin position="232"/>
        <end position="258"/>
    </location>
</feature>
<comment type="similarity">
    <text evidence="7">Belongs to the binding-protein-dependent transport system permease family.</text>
</comment>
<dbReference type="AlphaFoldDB" id="A0A9D1CWQ6"/>
<dbReference type="SUPFAM" id="SSF161098">
    <property type="entry name" value="MetI-like"/>
    <property type="match status" value="1"/>
</dbReference>
<dbReference type="PANTHER" id="PTHR43386">
    <property type="entry name" value="OLIGOPEPTIDE TRANSPORT SYSTEM PERMEASE PROTEIN APPC"/>
    <property type="match status" value="1"/>
</dbReference>
<dbReference type="Proteomes" id="UP000824260">
    <property type="component" value="Unassembled WGS sequence"/>
</dbReference>
<keyword evidence="6 7" id="KW-0472">Membrane</keyword>
<evidence type="ECO:0000313" key="9">
    <source>
        <dbReference type="EMBL" id="HIQ83317.1"/>
    </source>
</evidence>
<dbReference type="PROSITE" id="PS50928">
    <property type="entry name" value="ABC_TM1"/>
    <property type="match status" value="1"/>
</dbReference>
<dbReference type="GO" id="GO:0055085">
    <property type="term" value="P:transmembrane transport"/>
    <property type="evidence" value="ECO:0007669"/>
    <property type="project" value="InterPro"/>
</dbReference>
<evidence type="ECO:0000256" key="2">
    <source>
        <dbReference type="ARBA" id="ARBA00022448"/>
    </source>
</evidence>
<evidence type="ECO:0000313" key="10">
    <source>
        <dbReference type="Proteomes" id="UP000824260"/>
    </source>
</evidence>
<dbReference type="InterPro" id="IPR035906">
    <property type="entry name" value="MetI-like_sf"/>
</dbReference>
<keyword evidence="2 7" id="KW-0813">Transport</keyword>
<evidence type="ECO:0000256" key="3">
    <source>
        <dbReference type="ARBA" id="ARBA00022475"/>
    </source>
</evidence>
<dbReference type="InterPro" id="IPR000515">
    <property type="entry name" value="MetI-like"/>
</dbReference>
<dbReference type="GO" id="GO:0005886">
    <property type="term" value="C:plasma membrane"/>
    <property type="evidence" value="ECO:0007669"/>
    <property type="project" value="UniProtKB-SubCell"/>
</dbReference>
<keyword evidence="5 7" id="KW-1133">Transmembrane helix</keyword>
<keyword evidence="3" id="KW-1003">Cell membrane</keyword>
<gene>
    <name evidence="9" type="ORF">IAA52_09495</name>
</gene>
<name>A0A9D1CWQ6_9FIRM</name>
<keyword evidence="4 7" id="KW-0812">Transmembrane</keyword>